<feature type="compositionally biased region" description="Low complexity" evidence="1">
    <location>
        <begin position="88"/>
        <end position="103"/>
    </location>
</feature>
<evidence type="ECO:0000256" key="1">
    <source>
        <dbReference type="SAM" id="MobiDB-lite"/>
    </source>
</evidence>
<dbReference type="AlphaFoldDB" id="A0A9P3G8X6"/>
<protein>
    <submittedName>
        <fullName evidence="2">Uncharacterized protein</fullName>
    </submittedName>
</protein>
<feature type="compositionally biased region" description="Low complexity" evidence="1">
    <location>
        <begin position="63"/>
        <end position="77"/>
    </location>
</feature>
<keyword evidence="3" id="KW-1185">Reference proteome</keyword>
<feature type="region of interest" description="Disordered" evidence="1">
    <location>
        <begin position="25"/>
        <end position="133"/>
    </location>
</feature>
<comment type="caution">
    <text evidence="2">The sequence shown here is derived from an EMBL/GenBank/DDBJ whole genome shotgun (WGS) entry which is preliminary data.</text>
</comment>
<proteinExistence type="predicted"/>
<feature type="compositionally biased region" description="Basic residues" evidence="1">
    <location>
        <begin position="33"/>
        <end position="42"/>
    </location>
</feature>
<evidence type="ECO:0000313" key="3">
    <source>
        <dbReference type="Proteomes" id="UP000703269"/>
    </source>
</evidence>
<sequence length="133" mass="13877">MRPTPCGTGITPAALAALGAAHDAPVRNPGARRAQHPARAAHPRLLPNCFPGRPVQPAPLHPADPAHLAGRTSAAARAAHDTPRPGMPAHSPALATRAAAPARPRVHAPEERPPTRNQVPQARALPHAPRERN</sequence>
<organism evidence="2 3">
    <name type="scientific">Phanerochaete sordida</name>
    <dbReference type="NCBI Taxonomy" id="48140"/>
    <lineage>
        <taxon>Eukaryota</taxon>
        <taxon>Fungi</taxon>
        <taxon>Dikarya</taxon>
        <taxon>Basidiomycota</taxon>
        <taxon>Agaricomycotina</taxon>
        <taxon>Agaricomycetes</taxon>
        <taxon>Polyporales</taxon>
        <taxon>Phanerochaetaceae</taxon>
        <taxon>Phanerochaete</taxon>
    </lineage>
</organism>
<dbReference type="Proteomes" id="UP000703269">
    <property type="component" value="Unassembled WGS sequence"/>
</dbReference>
<dbReference type="EMBL" id="BPQB01000015">
    <property type="protein sequence ID" value="GJE89984.1"/>
    <property type="molecule type" value="Genomic_DNA"/>
</dbReference>
<name>A0A9P3G8X6_9APHY</name>
<gene>
    <name evidence="2" type="ORF">PsYK624_061030</name>
</gene>
<accession>A0A9P3G8X6</accession>
<evidence type="ECO:0000313" key="2">
    <source>
        <dbReference type="EMBL" id="GJE89984.1"/>
    </source>
</evidence>
<reference evidence="2 3" key="1">
    <citation type="submission" date="2021-08" db="EMBL/GenBank/DDBJ databases">
        <title>Draft Genome Sequence of Phanerochaete sordida strain YK-624.</title>
        <authorList>
            <person name="Mori T."/>
            <person name="Dohra H."/>
            <person name="Suzuki T."/>
            <person name="Kawagishi H."/>
            <person name="Hirai H."/>
        </authorList>
    </citation>
    <scope>NUCLEOTIDE SEQUENCE [LARGE SCALE GENOMIC DNA]</scope>
    <source>
        <strain evidence="2 3">YK-624</strain>
    </source>
</reference>